<dbReference type="EnsemblFungi" id="EJT70241">
    <property type="protein sequence ID" value="EJT70241"/>
    <property type="gene ID" value="GGTG_12414"/>
</dbReference>
<proteinExistence type="predicted"/>
<dbReference type="Proteomes" id="UP000006039">
    <property type="component" value="Unassembled WGS sequence"/>
</dbReference>
<dbReference type="HOGENOM" id="CLU_289686_0_0_1"/>
<accession>J3PFY9</accession>
<dbReference type="OrthoDB" id="4207369at2759"/>
<evidence type="ECO:0000256" key="1">
    <source>
        <dbReference type="SAM" id="MobiDB-lite"/>
    </source>
</evidence>
<reference evidence="4" key="1">
    <citation type="submission" date="2010-07" db="EMBL/GenBank/DDBJ databases">
        <title>The genome sequence of Gaeumannomyces graminis var. tritici strain R3-111a-1.</title>
        <authorList>
            <consortium name="The Broad Institute Genome Sequencing Platform"/>
            <person name="Ma L.-J."/>
            <person name="Dead R."/>
            <person name="Young S."/>
            <person name="Zeng Q."/>
            <person name="Koehrsen M."/>
            <person name="Alvarado L."/>
            <person name="Berlin A."/>
            <person name="Chapman S.B."/>
            <person name="Chen Z."/>
            <person name="Freedman E."/>
            <person name="Gellesch M."/>
            <person name="Goldberg J."/>
            <person name="Griggs A."/>
            <person name="Gujja S."/>
            <person name="Heilman E.R."/>
            <person name="Heiman D."/>
            <person name="Hepburn T."/>
            <person name="Howarth C."/>
            <person name="Jen D."/>
            <person name="Larson L."/>
            <person name="Mehta T."/>
            <person name="Neiman D."/>
            <person name="Pearson M."/>
            <person name="Roberts A."/>
            <person name="Saif S."/>
            <person name="Shea T."/>
            <person name="Shenoy N."/>
            <person name="Sisk P."/>
            <person name="Stolte C."/>
            <person name="Sykes S."/>
            <person name="Walk T."/>
            <person name="White J."/>
            <person name="Yandava C."/>
            <person name="Haas B."/>
            <person name="Nusbaum C."/>
            <person name="Birren B."/>
        </authorList>
    </citation>
    <scope>NUCLEOTIDE SEQUENCE [LARGE SCALE GENOMIC DNA]</scope>
    <source>
        <strain evidence="4">R3-111a-1</strain>
    </source>
</reference>
<feature type="region of interest" description="Disordered" evidence="1">
    <location>
        <begin position="1034"/>
        <end position="1058"/>
    </location>
</feature>
<dbReference type="VEuPathDB" id="FungiDB:GGTG_12414"/>
<reference evidence="3" key="5">
    <citation type="submission" date="2018-04" db="UniProtKB">
        <authorList>
            <consortium name="EnsemblFungi"/>
        </authorList>
    </citation>
    <scope>IDENTIFICATION</scope>
    <source>
        <strain evidence="3">R3-111a-1</strain>
    </source>
</reference>
<feature type="compositionally biased region" description="Low complexity" evidence="1">
    <location>
        <begin position="46"/>
        <end position="62"/>
    </location>
</feature>
<evidence type="ECO:0000313" key="2">
    <source>
        <dbReference type="EMBL" id="EJT70241.1"/>
    </source>
</evidence>
<feature type="compositionally biased region" description="Basic and acidic residues" evidence="1">
    <location>
        <begin position="1"/>
        <end position="17"/>
    </location>
</feature>
<feature type="compositionally biased region" description="Low complexity" evidence="1">
    <location>
        <begin position="1034"/>
        <end position="1050"/>
    </location>
</feature>
<dbReference type="AlphaFoldDB" id="J3PFY9"/>
<dbReference type="GeneID" id="20352872"/>
<reference evidence="2" key="3">
    <citation type="submission" date="2010-09" db="EMBL/GenBank/DDBJ databases">
        <title>Annotation of Gaeumannomyces graminis var. tritici R3-111a-1.</title>
        <authorList>
            <consortium name="The Broad Institute Genome Sequencing Platform"/>
            <person name="Ma L.-J."/>
            <person name="Dead R."/>
            <person name="Young S.K."/>
            <person name="Zeng Q."/>
            <person name="Gargeya S."/>
            <person name="Fitzgerald M."/>
            <person name="Haas B."/>
            <person name="Abouelleil A."/>
            <person name="Alvarado L."/>
            <person name="Arachchi H.M."/>
            <person name="Berlin A."/>
            <person name="Brown A."/>
            <person name="Chapman S.B."/>
            <person name="Chen Z."/>
            <person name="Dunbar C."/>
            <person name="Freedman E."/>
            <person name="Gearin G."/>
            <person name="Gellesch M."/>
            <person name="Goldberg J."/>
            <person name="Griggs A."/>
            <person name="Gujja S."/>
            <person name="Heiman D."/>
            <person name="Howarth C."/>
            <person name="Larson L."/>
            <person name="Lui A."/>
            <person name="MacDonald P.J.P."/>
            <person name="Mehta T."/>
            <person name="Montmayeur A."/>
            <person name="Murphy C."/>
            <person name="Neiman D."/>
            <person name="Pearson M."/>
            <person name="Priest M."/>
            <person name="Roberts A."/>
            <person name="Saif S."/>
            <person name="Shea T."/>
            <person name="Shenoy N."/>
            <person name="Sisk P."/>
            <person name="Stolte C."/>
            <person name="Sykes S."/>
            <person name="Yandava C."/>
            <person name="Wortman J."/>
            <person name="Nusbaum C."/>
            <person name="Birren B."/>
        </authorList>
    </citation>
    <scope>NUCLEOTIDE SEQUENCE</scope>
    <source>
        <strain evidence="2">R3-111a-1</strain>
    </source>
</reference>
<evidence type="ECO:0000313" key="4">
    <source>
        <dbReference type="Proteomes" id="UP000006039"/>
    </source>
</evidence>
<feature type="region of interest" description="Disordered" evidence="1">
    <location>
        <begin position="1"/>
        <end position="62"/>
    </location>
</feature>
<feature type="compositionally biased region" description="Acidic residues" evidence="1">
    <location>
        <begin position="937"/>
        <end position="946"/>
    </location>
</feature>
<organism evidence="2">
    <name type="scientific">Gaeumannomyces tritici (strain R3-111a-1)</name>
    <name type="common">Wheat and barley take-all root rot fungus</name>
    <name type="synonym">Gaeumannomyces graminis var. tritici</name>
    <dbReference type="NCBI Taxonomy" id="644352"/>
    <lineage>
        <taxon>Eukaryota</taxon>
        <taxon>Fungi</taxon>
        <taxon>Dikarya</taxon>
        <taxon>Ascomycota</taxon>
        <taxon>Pezizomycotina</taxon>
        <taxon>Sordariomycetes</taxon>
        <taxon>Sordariomycetidae</taxon>
        <taxon>Magnaporthales</taxon>
        <taxon>Magnaporthaceae</taxon>
        <taxon>Gaeumannomyces</taxon>
    </lineage>
</organism>
<reference evidence="3" key="4">
    <citation type="journal article" date="2015" name="G3 (Bethesda)">
        <title>Genome sequences of three phytopathogenic species of the Magnaporthaceae family of fungi.</title>
        <authorList>
            <person name="Okagaki L.H."/>
            <person name="Nunes C.C."/>
            <person name="Sailsbery J."/>
            <person name="Clay B."/>
            <person name="Brown D."/>
            <person name="John T."/>
            <person name="Oh Y."/>
            <person name="Young N."/>
            <person name="Fitzgerald M."/>
            <person name="Haas B.J."/>
            <person name="Zeng Q."/>
            <person name="Young S."/>
            <person name="Adiconis X."/>
            <person name="Fan L."/>
            <person name="Levin J.Z."/>
            <person name="Mitchell T.K."/>
            <person name="Okubara P.A."/>
            <person name="Farman M.L."/>
            <person name="Kohn L.M."/>
            <person name="Birren B."/>
            <person name="Ma L.-J."/>
            <person name="Dean R.A."/>
        </authorList>
    </citation>
    <scope>NUCLEOTIDE SEQUENCE</scope>
    <source>
        <strain evidence="3">R3-111a-1</strain>
    </source>
</reference>
<sequence length="1058" mass="113455">MEAFEHALTHTLYKESQQRQSSPAPEDDISPAQRSKSRNSDLLTFSSPRQQSPAPAQQQQQPAMQPFIFAGALPTVQPPKHDFFSGQNVLDLLSSSAAFVLQPCLDLPRPWDYILVGTYSGNALYKRAGIATSRVPAKRITDDATVERELFAAQMAPRKRMRTSWAQPQLGVNQSLFDTRALRHFRPKAVADDVKIAVDAISSHYAWLAKGNLEYPLDIKNHTWTGSLEYEVMTILPRKRLSNREFKIRLEERIYGEIFGGAPDAQVAPSRKIARSRHRRTVAQCPDLSTISECTEPASSPVRPRTKLAPLNSSPAKLLLAPQFKSTPRRSLSPRKALSPFEFSFSSPSPANGTATPTPTRSFSLVKSAAMWRTPDIFASTPKTVALSCSPPRRAPLSPSIAFDKSAVEYSAANSRRSSTGSSRRAARRSLTTSRLLAISDLAQSPAAPRVSFGTLDQNATLCQSSDSDVTMMTAPLLQEESVHATLSIAEDSIPPASDPIEPNLATPNRGFVSSTDAEASTAAPAIAEADFVEPANAEASFATPTFDNDDNTKTIKISEQPSIHVDLRTNLDIFGSHRDAPASMAQMDDVDAVEDSSPSPEKEPSKDEDEADDEFTSVINHNNINDTISLNLGAAQASPGMPENVVAGKGEDADEDREELQQFLNRHWAQGKTSVKPKRRSGSLGLATSITGSPMPRNEMTSDNETMAKRMPLGAKDPNMSPSPIKKRKAADSDDELSGGKSLLEAPALDDHSPPRPKRRRRNVEADSDGVLNPVFQQQTRQGEPRELRRSTRATARRTLVTAGPSANSTAMSKVPVRLPGSLVGDGADSSFGSSLSAARSEERRLAATTRGNTRRNRGGSLPAGEVLALKAKQKTPPTGDESGDEAPRAKKRTTKMGMTKSVRWDSVLARYQDEALASSDAPGATGPQGSVSRVDDDDDDELADAPDVGTRKATPVARRTTSRISRLQPPTPVKKTTSAPSGPPAPGVAAGRVKKLAAPAAPVVARRTSAQLAAASAAKKIAAAAAVAAAATPVAAPAARRTRIATPAAKKRATKA</sequence>
<gene>
    <name evidence="3" type="primary">20352872</name>
    <name evidence="2" type="ORF">GGTG_12414</name>
</gene>
<name>J3PFY9_GAET3</name>
<reference evidence="2" key="2">
    <citation type="submission" date="2010-07" db="EMBL/GenBank/DDBJ databases">
        <authorList>
            <consortium name="The Broad Institute Genome Sequencing Platform"/>
            <consortium name="Broad Institute Genome Sequencing Center for Infectious Disease"/>
            <person name="Ma L.-J."/>
            <person name="Dead R."/>
            <person name="Young S."/>
            <person name="Zeng Q."/>
            <person name="Koehrsen M."/>
            <person name="Alvarado L."/>
            <person name="Berlin A."/>
            <person name="Chapman S.B."/>
            <person name="Chen Z."/>
            <person name="Freedman E."/>
            <person name="Gellesch M."/>
            <person name="Goldberg J."/>
            <person name="Griggs A."/>
            <person name="Gujja S."/>
            <person name="Heilman E.R."/>
            <person name="Heiman D."/>
            <person name="Hepburn T."/>
            <person name="Howarth C."/>
            <person name="Jen D."/>
            <person name="Larson L."/>
            <person name="Mehta T."/>
            <person name="Neiman D."/>
            <person name="Pearson M."/>
            <person name="Roberts A."/>
            <person name="Saif S."/>
            <person name="Shea T."/>
            <person name="Shenoy N."/>
            <person name="Sisk P."/>
            <person name="Stolte C."/>
            <person name="Sykes S."/>
            <person name="Walk T."/>
            <person name="White J."/>
            <person name="Yandava C."/>
            <person name="Haas B."/>
            <person name="Nusbaum C."/>
            <person name="Birren B."/>
        </authorList>
    </citation>
    <scope>NUCLEOTIDE SEQUENCE</scope>
    <source>
        <strain evidence="2">R3-111a-1</strain>
    </source>
</reference>
<protein>
    <submittedName>
        <fullName evidence="2 3">Uncharacterized protein</fullName>
    </submittedName>
</protein>
<dbReference type="EMBL" id="GL385402">
    <property type="protein sequence ID" value="EJT70241.1"/>
    <property type="molecule type" value="Genomic_DNA"/>
</dbReference>
<keyword evidence="4" id="KW-1185">Reference proteome</keyword>
<feature type="region of interest" description="Disordered" evidence="1">
    <location>
        <begin position="581"/>
        <end position="613"/>
    </location>
</feature>
<feature type="region of interest" description="Disordered" evidence="1">
    <location>
        <begin position="670"/>
        <end position="995"/>
    </location>
</feature>
<dbReference type="RefSeq" id="XP_009228575.1">
    <property type="nucleotide sequence ID" value="XM_009230311.1"/>
</dbReference>
<evidence type="ECO:0000313" key="3">
    <source>
        <dbReference type="EnsemblFungi" id="EJT70241"/>
    </source>
</evidence>
<dbReference type="eggNOG" id="ENOG502SEVN">
    <property type="taxonomic scope" value="Eukaryota"/>
</dbReference>
<feature type="compositionally biased region" description="Low complexity" evidence="1">
    <location>
        <begin position="826"/>
        <end position="840"/>
    </location>
</feature>